<dbReference type="GO" id="GO:0000288">
    <property type="term" value="P:nuclear-transcribed mRNA catabolic process, deadenylation-dependent decay"/>
    <property type="evidence" value="ECO:0007669"/>
    <property type="project" value="TreeGrafter"/>
</dbReference>
<dbReference type="InterPro" id="IPR001841">
    <property type="entry name" value="Znf_RING"/>
</dbReference>
<dbReference type="Pfam" id="PF21206">
    <property type="entry name" value="Roquin_1_2-like_ROQ"/>
    <property type="match status" value="1"/>
</dbReference>
<dbReference type="GO" id="GO:0003725">
    <property type="term" value="F:double-stranded RNA binding"/>
    <property type="evidence" value="ECO:0007669"/>
    <property type="project" value="TreeGrafter"/>
</dbReference>
<evidence type="ECO:0000259" key="9">
    <source>
        <dbReference type="PROSITE" id="PS50089"/>
    </source>
</evidence>
<keyword evidence="5 7" id="KW-0863">Zinc-finger</keyword>
<organism evidence="10 11">
    <name type="scientific">Hypsibius exemplaris</name>
    <name type="common">Freshwater tardigrade</name>
    <dbReference type="NCBI Taxonomy" id="2072580"/>
    <lineage>
        <taxon>Eukaryota</taxon>
        <taxon>Metazoa</taxon>
        <taxon>Ecdysozoa</taxon>
        <taxon>Tardigrada</taxon>
        <taxon>Eutardigrada</taxon>
        <taxon>Parachela</taxon>
        <taxon>Hypsibioidea</taxon>
        <taxon>Hypsibiidae</taxon>
        <taxon>Hypsibius</taxon>
    </lineage>
</organism>
<dbReference type="InterPro" id="IPR017907">
    <property type="entry name" value="Znf_RING_CS"/>
</dbReference>
<evidence type="ECO:0000313" key="11">
    <source>
        <dbReference type="Proteomes" id="UP000192578"/>
    </source>
</evidence>
<dbReference type="Proteomes" id="UP000192578">
    <property type="component" value="Unassembled WGS sequence"/>
</dbReference>
<dbReference type="InterPro" id="IPR013083">
    <property type="entry name" value="Znf_RING/FYVE/PHD"/>
</dbReference>
<evidence type="ECO:0000256" key="7">
    <source>
        <dbReference type="PROSITE-ProRule" id="PRU00175"/>
    </source>
</evidence>
<dbReference type="AlphaFoldDB" id="A0A1W0WR45"/>
<dbReference type="GO" id="GO:0008270">
    <property type="term" value="F:zinc ion binding"/>
    <property type="evidence" value="ECO:0007669"/>
    <property type="project" value="UniProtKB-KW"/>
</dbReference>
<dbReference type="GO" id="GO:0000209">
    <property type="term" value="P:protein polyubiquitination"/>
    <property type="evidence" value="ECO:0007669"/>
    <property type="project" value="TreeGrafter"/>
</dbReference>
<dbReference type="Gene3D" id="3.30.40.10">
    <property type="entry name" value="Zinc/RING finger domain, C3HC4 (zinc finger)"/>
    <property type="match status" value="1"/>
</dbReference>
<sequence>MPFFMSHFSEVLSCAICDLRFDLLTRLPCSLPCSHTICSGCLANFRDGTATRCPLDKTEGKLALGALPVNTAILSVMQLDWTQCLTVKERLSVAMATVGLMDEAARHNYLAGVERLEEIASVVARAEALNKPLQRKLMSLFQCQILLEEGRTRSFKAAKSVCERIVIELILQHQNQQQLTSHLWSAVRARGCQFLGPAMQEEVLKLVILALESGSALSRKVLVMFIVQKLQPIFSQASKTSVGHVVQLLYRASCFKVCKCDGHSSLMELKEEFRTYETLRREHDAQVIQIAQEAGLRIAPEQWSSLLYGDQQHKSQMQSIIDKLQTSQFFSQSIQELLVAVQRSGDPENLSALSEALNFLADIDVATAELPSIHLISTVLTHVFDILVAYLRFMATVQDKESTNYSRLLRPANDNSVEYNRQRDGYGNHQQPTMRQIFHQPLQATRSLPHKHIGMNRYGNGDALAESLSVMDLNKTIYRTPDFGVASSRPVVHPSNIVSTHSPLSMYVGRPASRQASAPFPYQPPSRVVYSGTFPPTRLEGGVRLDLPTGLTPSFVGQQPVDNSAIDYAAYRQPVVASSSWSGSAFHPAGQRLPQRFEESRTIPASLSSGSLLDDYSKWRDDAATSNGIHRITSLSDMGTNHYQLQQQHNPAYDQPSARMFFLDDRPALFNTPTRPSYDSLACHSSDQSQLYPV</sequence>
<dbReference type="Pfam" id="PF18386">
    <property type="entry name" value="ROQ_II"/>
    <property type="match status" value="1"/>
</dbReference>
<evidence type="ECO:0000256" key="1">
    <source>
        <dbReference type="ARBA" id="ARBA00000900"/>
    </source>
</evidence>
<evidence type="ECO:0000256" key="6">
    <source>
        <dbReference type="ARBA" id="ARBA00022833"/>
    </source>
</evidence>
<accession>A0A1W0WR45</accession>
<evidence type="ECO:0000256" key="3">
    <source>
        <dbReference type="ARBA" id="ARBA00022679"/>
    </source>
</evidence>
<comment type="caution">
    <text evidence="10">The sequence shown here is derived from an EMBL/GenBank/DDBJ whole genome shotgun (WGS) entry which is preliminary data.</text>
</comment>
<reference evidence="11" key="1">
    <citation type="submission" date="2017-01" db="EMBL/GenBank/DDBJ databases">
        <title>Comparative genomics of anhydrobiosis in the tardigrade Hypsibius dujardini.</title>
        <authorList>
            <person name="Yoshida Y."/>
            <person name="Koutsovoulos G."/>
            <person name="Laetsch D."/>
            <person name="Stevens L."/>
            <person name="Kumar S."/>
            <person name="Horikawa D."/>
            <person name="Ishino K."/>
            <person name="Komine S."/>
            <person name="Tomita M."/>
            <person name="Blaxter M."/>
            <person name="Arakawa K."/>
        </authorList>
    </citation>
    <scope>NUCLEOTIDE SEQUENCE [LARGE SCALE GENOMIC DNA]</scope>
    <source>
        <strain evidence="11">Z151</strain>
    </source>
</reference>
<dbReference type="GO" id="GO:0006511">
    <property type="term" value="P:ubiquitin-dependent protein catabolic process"/>
    <property type="evidence" value="ECO:0007669"/>
    <property type="project" value="TreeGrafter"/>
</dbReference>
<dbReference type="PROSITE" id="PS50089">
    <property type="entry name" value="ZF_RING_2"/>
    <property type="match status" value="1"/>
</dbReference>
<keyword evidence="3" id="KW-0808">Transferase</keyword>
<feature type="domain" description="RING-type" evidence="9">
    <location>
        <begin position="14"/>
        <end position="57"/>
    </location>
</feature>
<dbReference type="SMART" id="SM00184">
    <property type="entry name" value="RING"/>
    <property type="match status" value="1"/>
</dbReference>
<protein>
    <recommendedName>
        <fullName evidence="2">RING-type E3 ubiquitin transferase</fullName>
        <ecNumber evidence="2">2.3.2.27</ecNumber>
    </recommendedName>
</protein>
<comment type="catalytic activity">
    <reaction evidence="1">
        <text>S-ubiquitinyl-[E2 ubiquitin-conjugating enzyme]-L-cysteine + [acceptor protein]-L-lysine = [E2 ubiquitin-conjugating enzyme]-L-cysteine + N(6)-ubiquitinyl-[acceptor protein]-L-lysine.</text>
        <dbReference type="EC" id="2.3.2.27"/>
    </reaction>
</comment>
<dbReference type="PROSITE" id="PS00518">
    <property type="entry name" value="ZF_RING_1"/>
    <property type="match status" value="1"/>
</dbReference>
<dbReference type="SUPFAM" id="SSF57850">
    <property type="entry name" value="RING/U-box"/>
    <property type="match status" value="1"/>
</dbReference>
<gene>
    <name evidence="10" type="ORF">BV898_08292</name>
</gene>
<dbReference type="InterPro" id="IPR041523">
    <property type="entry name" value="ROQ_II"/>
</dbReference>
<dbReference type="InterPro" id="IPR052249">
    <property type="entry name" value="Roquin_domain"/>
</dbReference>
<keyword evidence="6" id="KW-0862">Zinc</keyword>
<dbReference type="GO" id="GO:0003729">
    <property type="term" value="F:mRNA binding"/>
    <property type="evidence" value="ECO:0007669"/>
    <property type="project" value="TreeGrafter"/>
</dbReference>
<dbReference type="Gene3D" id="1.20.120.1790">
    <property type="match status" value="1"/>
</dbReference>
<dbReference type="OrthoDB" id="10067217at2759"/>
<dbReference type="PANTHER" id="PTHR13139">
    <property type="entry name" value="RING FINGER AND CCCH-TYPE ZINC FINGER DOMAIN-CONTAINING PROTEIN"/>
    <property type="match status" value="1"/>
</dbReference>
<evidence type="ECO:0000313" key="10">
    <source>
        <dbReference type="EMBL" id="OQV17670.1"/>
    </source>
</evidence>
<evidence type="ECO:0000256" key="4">
    <source>
        <dbReference type="ARBA" id="ARBA00022723"/>
    </source>
</evidence>
<dbReference type="EC" id="2.3.2.27" evidence="2"/>
<feature type="region of interest" description="Disordered" evidence="8">
    <location>
        <begin position="674"/>
        <end position="694"/>
    </location>
</feature>
<dbReference type="GO" id="GO:0061630">
    <property type="term" value="F:ubiquitin protein ligase activity"/>
    <property type="evidence" value="ECO:0007669"/>
    <property type="project" value="UniProtKB-EC"/>
</dbReference>
<keyword evidence="11" id="KW-1185">Reference proteome</keyword>
<dbReference type="GO" id="GO:0035613">
    <property type="term" value="F:RNA stem-loop binding"/>
    <property type="evidence" value="ECO:0007669"/>
    <property type="project" value="TreeGrafter"/>
</dbReference>
<keyword evidence="4" id="KW-0479">Metal-binding</keyword>
<name>A0A1W0WR45_HYPEX</name>
<proteinExistence type="predicted"/>
<evidence type="ECO:0000256" key="8">
    <source>
        <dbReference type="SAM" id="MobiDB-lite"/>
    </source>
</evidence>
<evidence type="ECO:0000256" key="5">
    <source>
        <dbReference type="ARBA" id="ARBA00022771"/>
    </source>
</evidence>
<dbReference type="GO" id="GO:0010494">
    <property type="term" value="C:cytoplasmic stress granule"/>
    <property type="evidence" value="ECO:0007669"/>
    <property type="project" value="TreeGrafter"/>
</dbReference>
<evidence type="ECO:0000256" key="2">
    <source>
        <dbReference type="ARBA" id="ARBA00012483"/>
    </source>
</evidence>
<dbReference type="InterPro" id="IPR048575">
    <property type="entry name" value="Roquin_1_2-like_ROQ"/>
</dbReference>
<dbReference type="PANTHER" id="PTHR13139:SF54">
    <property type="entry name" value="RING-TYPE E3 UBIQUITIN TRANSFERASE"/>
    <property type="match status" value="1"/>
</dbReference>
<dbReference type="EMBL" id="MTYJ01000058">
    <property type="protein sequence ID" value="OQV17670.1"/>
    <property type="molecule type" value="Genomic_DNA"/>
</dbReference>